<dbReference type="CDD" id="cd13585">
    <property type="entry name" value="PBP2_TMBP_like"/>
    <property type="match status" value="1"/>
</dbReference>
<dbReference type="Pfam" id="PF01547">
    <property type="entry name" value="SBP_bac_1"/>
    <property type="match status" value="1"/>
</dbReference>
<comment type="subcellular location">
    <subcellularLocation>
        <location evidence="1">Periplasm</location>
    </subcellularLocation>
</comment>
<protein>
    <submittedName>
        <fullName evidence="3">Sugar ABC transporter substrate-binding protein</fullName>
    </submittedName>
</protein>
<proteinExistence type="inferred from homology"/>
<sequence length="429" mass="48600">MTAWRTLVTFTLVASACAEGTDERTVLRVMAWAGPDERAIEQRILDRFSEARPGIEIEFESISANYRERLLTSIVAGTPPDVALLDNGSFGAAPFIARDLLVNVAAYLDRVGVDTSAYYSEVLDIFRRPAGLYAFPKDFNPIVVYLNVGLFERASVPLPDWDWTWQDFERIAVRLTRDTDGDGRNESWGTLVRRNFYLWQPWVWAAGGDVLGPEGRQATGYLNSPETETAIRFLTDLVTEHRVVPSVDVRRQSTGLERNFFLTGRIGMIWSGHWWLPRIRRYIEEGRVRVAVLPLPRYDGRDPVTVIYAAGWAVPHNTRHKKLAVELAAHLSSAQSQRERAEYGLAIPSIRAVHDSIAAADPYGLEQAFLQATRHGRMSWGSTVEEWAHVEVQLPDIFDRVIFEDEPIHRVTTDIAERIDRILAARGTR</sequence>
<dbReference type="PANTHER" id="PTHR43649:SF12">
    <property type="entry name" value="DIACETYLCHITOBIOSE BINDING PROTEIN DASA"/>
    <property type="match status" value="1"/>
</dbReference>
<dbReference type="InterPro" id="IPR050490">
    <property type="entry name" value="Bact_solute-bd_prot1"/>
</dbReference>
<comment type="similarity">
    <text evidence="2">Belongs to the bacterial solute-binding protein 1 family.</text>
</comment>
<evidence type="ECO:0000313" key="3">
    <source>
        <dbReference type="EMBL" id="NIR74833.1"/>
    </source>
</evidence>
<organism evidence="3 4">
    <name type="scientific">Candidatus Kutchimonas denitrificans</name>
    <dbReference type="NCBI Taxonomy" id="3056748"/>
    <lineage>
        <taxon>Bacteria</taxon>
        <taxon>Pseudomonadati</taxon>
        <taxon>Gemmatimonadota</taxon>
        <taxon>Gemmatimonadia</taxon>
        <taxon>Candidatus Palauibacterales</taxon>
        <taxon>Candidatus Palauibacteraceae</taxon>
        <taxon>Candidatus Kutchimonas</taxon>
    </lineage>
</organism>
<dbReference type="GO" id="GO:0042597">
    <property type="term" value="C:periplasmic space"/>
    <property type="evidence" value="ECO:0007669"/>
    <property type="project" value="UniProtKB-SubCell"/>
</dbReference>
<name>A0AAE4Z8B2_9BACT</name>
<comment type="caution">
    <text evidence="3">The sequence shown here is derived from an EMBL/GenBank/DDBJ whole genome shotgun (WGS) entry which is preliminary data.</text>
</comment>
<reference evidence="3 4" key="1">
    <citation type="submission" date="2020-01" db="EMBL/GenBank/DDBJ databases">
        <title>Genomes assembled from Gulf of Kutch pelagic sediment metagenomes.</title>
        <authorList>
            <person name="Chandrashekar M."/>
            <person name="Mahajan M.S."/>
            <person name="Dave K.J."/>
            <person name="Vatsa P."/>
            <person name="Nathani N.M."/>
        </authorList>
    </citation>
    <scope>NUCLEOTIDE SEQUENCE [LARGE SCALE GENOMIC DNA]</scope>
    <source>
        <strain evidence="3">KS3-K002</strain>
    </source>
</reference>
<dbReference type="Proteomes" id="UP000702544">
    <property type="component" value="Unassembled WGS sequence"/>
</dbReference>
<dbReference type="EMBL" id="JAACAK010000049">
    <property type="protein sequence ID" value="NIR74833.1"/>
    <property type="molecule type" value="Genomic_DNA"/>
</dbReference>
<dbReference type="PROSITE" id="PS51257">
    <property type="entry name" value="PROKAR_LIPOPROTEIN"/>
    <property type="match status" value="1"/>
</dbReference>
<evidence type="ECO:0000313" key="4">
    <source>
        <dbReference type="Proteomes" id="UP000702544"/>
    </source>
</evidence>
<dbReference type="PANTHER" id="PTHR43649">
    <property type="entry name" value="ARABINOSE-BINDING PROTEIN-RELATED"/>
    <property type="match status" value="1"/>
</dbReference>
<gene>
    <name evidence="3" type="ORF">GWO12_06930</name>
</gene>
<evidence type="ECO:0000256" key="2">
    <source>
        <dbReference type="ARBA" id="ARBA00008520"/>
    </source>
</evidence>
<dbReference type="AlphaFoldDB" id="A0AAE4Z8B2"/>
<dbReference type="Gene3D" id="3.40.190.10">
    <property type="entry name" value="Periplasmic binding protein-like II"/>
    <property type="match status" value="1"/>
</dbReference>
<accession>A0AAE4Z8B2</accession>
<dbReference type="InterPro" id="IPR006059">
    <property type="entry name" value="SBP"/>
</dbReference>
<evidence type="ECO:0000256" key="1">
    <source>
        <dbReference type="ARBA" id="ARBA00004418"/>
    </source>
</evidence>
<dbReference type="SUPFAM" id="SSF53850">
    <property type="entry name" value="Periplasmic binding protein-like II"/>
    <property type="match status" value="1"/>
</dbReference>